<dbReference type="VEuPathDB" id="VectorBase:CPIJ008844"/>
<dbReference type="GO" id="GO:0005886">
    <property type="term" value="C:plasma membrane"/>
    <property type="evidence" value="ECO:0007669"/>
    <property type="project" value="UniProtKB-SubCell"/>
</dbReference>
<proteinExistence type="predicted"/>
<accession>A0A1S4JNF3</accession>
<dbReference type="GO" id="GO:0043025">
    <property type="term" value="C:neuronal cell body"/>
    <property type="evidence" value="ECO:0007669"/>
    <property type="project" value="TreeGrafter"/>
</dbReference>
<evidence type="ECO:0000256" key="6">
    <source>
        <dbReference type="ARBA" id="ARBA00023170"/>
    </source>
</evidence>
<evidence type="ECO:0000256" key="5">
    <source>
        <dbReference type="ARBA" id="ARBA00023136"/>
    </source>
</evidence>
<evidence type="ECO:0000256" key="7">
    <source>
        <dbReference type="ARBA" id="ARBA00023224"/>
    </source>
</evidence>
<dbReference type="AlphaFoldDB" id="A0A1S4JNF3"/>
<dbReference type="GO" id="GO:0007165">
    <property type="term" value="P:signal transduction"/>
    <property type="evidence" value="ECO:0007669"/>
    <property type="project" value="UniProtKB-KW"/>
</dbReference>
<organism evidence="8 9">
    <name type="scientific">Culex quinquefasciatus</name>
    <name type="common">Southern house mosquito</name>
    <name type="synonym">Culex pungens</name>
    <dbReference type="NCBI Taxonomy" id="7176"/>
    <lineage>
        <taxon>Eukaryota</taxon>
        <taxon>Metazoa</taxon>
        <taxon>Ecdysozoa</taxon>
        <taxon>Arthropoda</taxon>
        <taxon>Hexapoda</taxon>
        <taxon>Insecta</taxon>
        <taxon>Pterygota</taxon>
        <taxon>Neoptera</taxon>
        <taxon>Endopterygota</taxon>
        <taxon>Diptera</taxon>
        <taxon>Nematocera</taxon>
        <taxon>Culicoidea</taxon>
        <taxon>Culicidae</taxon>
        <taxon>Culicinae</taxon>
        <taxon>Culicini</taxon>
        <taxon>Culex</taxon>
        <taxon>Culex</taxon>
    </lineage>
</organism>
<dbReference type="GO" id="GO:0007635">
    <property type="term" value="P:chemosensory behavior"/>
    <property type="evidence" value="ECO:0007669"/>
    <property type="project" value="TreeGrafter"/>
</dbReference>
<protein>
    <submittedName>
        <fullName evidence="8">Gustatory receptor</fullName>
    </submittedName>
</protein>
<keyword evidence="2" id="KW-1003">Cell membrane</keyword>
<dbReference type="GO" id="GO:0030425">
    <property type="term" value="C:dendrite"/>
    <property type="evidence" value="ECO:0007669"/>
    <property type="project" value="TreeGrafter"/>
</dbReference>
<dbReference type="OrthoDB" id="6366728at2759"/>
<evidence type="ECO:0000256" key="2">
    <source>
        <dbReference type="ARBA" id="ARBA00022475"/>
    </source>
</evidence>
<dbReference type="GO" id="GO:0030424">
    <property type="term" value="C:axon"/>
    <property type="evidence" value="ECO:0007669"/>
    <property type="project" value="TreeGrafter"/>
</dbReference>
<keyword evidence="7" id="KW-0807">Transducer</keyword>
<sequence length="289" mass="33819">HWEIVLIVVVIHNCLKFRKLDRFIDTIYQIEQKIVILENRRSFLILKCLVGASVTVRIIFLTYSFTQSTMLVMNEICTTFNDLLFDLYNLHVLVQVWCLRRCFKTLNRRFIDALTSGEFNMIFEVLQLTDQLYTALRIFNGYYGLFMLGVCLVAFIRTSLATYLAMLALLERWDGGRVIFVIVLTVGSYTIFNCGIVYAIFYVCHTTIDEANETVLCTRNYHDYNVADNRTTRQINKFLLKNLHQKKKFSAYGFFDIDNSVIYMIFSSIVTYLVILVQFKQLETELDGT</sequence>
<keyword evidence="6" id="KW-0675">Receptor</keyword>
<keyword evidence="4" id="KW-1133">Transmembrane helix</keyword>
<keyword evidence="3" id="KW-0812">Transmembrane</keyword>
<dbReference type="PANTHER" id="PTHR21143">
    <property type="entry name" value="INVERTEBRATE GUSTATORY RECEPTOR"/>
    <property type="match status" value="1"/>
</dbReference>
<dbReference type="GO" id="GO:0008049">
    <property type="term" value="P:male courtship behavior"/>
    <property type="evidence" value="ECO:0007669"/>
    <property type="project" value="TreeGrafter"/>
</dbReference>
<dbReference type="Pfam" id="PF08395">
    <property type="entry name" value="7tm_7"/>
    <property type="match status" value="1"/>
</dbReference>
<evidence type="ECO:0000313" key="8">
    <source>
        <dbReference type="EnsemblMetazoa" id="CPIJ008844-PA"/>
    </source>
</evidence>
<dbReference type="InterPro" id="IPR013604">
    <property type="entry name" value="7TM_chemorcpt"/>
</dbReference>
<name>A0A1S4JNF3_CULQU</name>
<evidence type="ECO:0000256" key="1">
    <source>
        <dbReference type="ARBA" id="ARBA00004651"/>
    </source>
</evidence>
<evidence type="ECO:0000313" key="9">
    <source>
        <dbReference type="Proteomes" id="UP000002320"/>
    </source>
</evidence>
<evidence type="ECO:0000256" key="4">
    <source>
        <dbReference type="ARBA" id="ARBA00022989"/>
    </source>
</evidence>
<keyword evidence="5" id="KW-0472">Membrane</keyword>
<reference evidence="8" key="1">
    <citation type="submission" date="2020-05" db="UniProtKB">
        <authorList>
            <consortium name="EnsemblMetazoa"/>
        </authorList>
    </citation>
    <scope>IDENTIFICATION</scope>
    <source>
        <strain evidence="8">JHB</strain>
    </source>
</reference>
<keyword evidence="9" id="KW-1185">Reference proteome</keyword>
<dbReference type="EnsemblMetazoa" id="CPIJ008844-RA">
    <property type="protein sequence ID" value="CPIJ008844-PA"/>
    <property type="gene ID" value="CPIJ008844"/>
</dbReference>
<evidence type="ECO:0000256" key="3">
    <source>
        <dbReference type="ARBA" id="ARBA00022692"/>
    </source>
</evidence>
<dbReference type="GO" id="GO:0050909">
    <property type="term" value="P:sensory perception of taste"/>
    <property type="evidence" value="ECO:0007669"/>
    <property type="project" value="InterPro"/>
</dbReference>
<dbReference type="VEuPathDB" id="VectorBase:CQUJHB013318"/>
<dbReference type="PANTHER" id="PTHR21143:SF133">
    <property type="entry name" value="GUSTATORY AND PHEROMONE RECEPTOR 32A-RELATED"/>
    <property type="match status" value="1"/>
</dbReference>
<dbReference type="Proteomes" id="UP000002320">
    <property type="component" value="Unassembled WGS sequence"/>
</dbReference>
<comment type="subcellular location">
    <subcellularLocation>
        <location evidence="1">Cell membrane</location>
        <topology evidence="1">Multi-pass membrane protein</topology>
    </subcellularLocation>
</comment>